<organism evidence="1 2">
    <name type="scientific">Zizania palustris</name>
    <name type="common">Northern wild rice</name>
    <dbReference type="NCBI Taxonomy" id="103762"/>
    <lineage>
        <taxon>Eukaryota</taxon>
        <taxon>Viridiplantae</taxon>
        <taxon>Streptophyta</taxon>
        <taxon>Embryophyta</taxon>
        <taxon>Tracheophyta</taxon>
        <taxon>Spermatophyta</taxon>
        <taxon>Magnoliopsida</taxon>
        <taxon>Liliopsida</taxon>
        <taxon>Poales</taxon>
        <taxon>Poaceae</taxon>
        <taxon>BOP clade</taxon>
        <taxon>Oryzoideae</taxon>
        <taxon>Oryzeae</taxon>
        <taxon>Zizaniinae</taxon>
        <taxon>Zizania</taxon>
    </lineage>
</organism>
<comment type="caution">
    <text evidence="1">The sequence shown here is derived from an EMBL/GenBank/DDBJ whole genome shotgun (WGS) entry which is preliminary data.</text>
</comment>
<accession>A0A8J5SDP0</accession>
<reference evidence="1" key="1">
    <citation type="journal article" date="2021" name="bioRxiv">
        <title>Whole Genome Assembly and Annotation of Northern Wild Rice, Zizania palustris L., Supports a Whole Genome Duplication in the Zizania Genus.</title>
        <authorList>
            <person name="Haas M."/>
            <person name="Kono T."/>
            <person name="Macchietto M."/>
            <person name="Millas R."/>
            <person name="McGilp L."/>
            <person name="Shao M."/>
            <person name="Duquette J."/>
            <person name="Hirsch C.N."/>
            <person name="Kimball J."/>
        </authorList>
    </citation>
    <scope>NUCLEOTIDE SEQUENCE</scope>
    <source>
        <tissue evidence="1">Fresh leaf tissue</tissue>
    </source>
</reference>
<reference evidence="1" key="2">
    <citation type="submission" date="2021-02" db="EMBL/GenBank/DDBJ databases">
        <authorList>
            <person name="Kimball J.A."/>
            <person name="Haas M.W."/>
            <person name="Macchietto M."/>
            <person name="Kono T."/>
            <person name="Duquette J."/>
            <person name="Shao M."/>
        </authorList>
    </citation>
    <scope>NUCLEOTIDE SEQUENCE</scope>
    <source>
        <tissue evidence="1">Fresh leaf tissue</tissue>
    </source>
</reference>
<keyword evidence="2" id="KW-1185">Reference proteome</keyword>
<gene>
    <name evidence="1" type="ORF">GUJ93_ZPchr0006g41579</name>
</gene>
<protein>
    <submittedName>
        <fullName evidence="1">Uncharacterized protein</fullName>
    </submittedName>
</protein>
<proteinExistence type="predicted"/>
<name>A0A8J5SDP0_ZIZPA</name>
<evidence type="ECO:0000313" key="1">
    <source>
        <dbReference type="EMBL" id="KAG8073025.1"/>
    </source>
</evidence>
<sequence length="132" mass="13570">MVGGAEPGGVAKIAIEVRGGAMDSTVDSIAAAYEALFVAVAAVIAEPGCRARALQDLKHCLDAFTASCDQADDLLRAAADRVALAAAVPCPQSHLVQAEAGSGRLDALFRSLQAFHLPEEKQEQAAAGEHSM</sequence>
<dbReference type="EMBL" id="JAAALK010000283">
    <property type="protein sequence ID" value="KAG8073025.1"/>
    <property type="molecule type" value="Genomic_DNA"/>
</dbReference>
<evidence type="ECO:0000313" key="2">
    <source>
        <dbReference type="Proteomes" id="UP000729402"/>
    </source>
</evidence>
<dbReference type="AlphaFoldDB" id="A0A8J5SDP0"/>
<dbReference type="OrthoDB" id="10592043at2759"/>
<dbReference type="Proteomes" id="UP000729402">
    <property type="component" value="Unassembled WGS sequence"/>
</dbReference>